<dbReference type="SUPFAM" id="SSF46785">
    <property type="entry name" value="Winged helix' DNA-binding domain"/>
    <property type="match status" value="1"/>
</dbReference>
<keyword evidence="4" id="KW-0804">Transcription</keyword>
<evidence type="ECO:0000256" key="2">
    <source>
        <dbReference type="ARBA" id="ARBA00023015"/>
    </source>
</evidence>
<dbReference type="Pfam" id="PF03965">
    <property type="entry name" value="Penicillinase_R"/>
    <property type="match status" value="1"/>
</dbReference>
<dbReference type="EMBL" id="CP063849">
    <property type="protein sequence ID" value="QOY88950.1"/>
    <property type="molecule type" value="Genomic_DNA"/>
</dbReference>
<evidence type="ECO:0000313" key="6">
    <source>
        <dbReference type="Proteomes" id="UP000593892"/>
    </source>
</evidence>
<comment type="similarity">
    <text evidence="1">Belongs to the BlaI transcriptional regulatory family.</text>
</comment>
<evidence type="ECO:0000313" key="5">
    <source>
        <dbReference type="EMBL" id="QOY88950.1"/>
    </source>
</evidence>
<dbReference type="Gene3D" id="1.10.10.10">
    <property type="entry name" value="Winged helix-like DNA-binding domain superfamily/Winged helix DNA-binding domain"/>
    <property type="match status" value="1"/>
</dbReference>
<gene>
    <name evidence="5" type="ORF">IRI77_03025</name>
</gene>
<dbReference type="InterPro" id="IPR036388">
    <property type="entry name" value="WH-like_DNA-bd_sf"/>
</dbReference>
<accession>A0A7S7NSK1</accession>
<dbReference type="RefSeq" id="WP_194450613.1">
    <property type="nucleotide sequence ID" value="NZ_CP063849.1"/>
</dbReference>
<evidence type="ECO:0000256" key="1">
    <source>
        <dbReference type="ARBA" id="ARBA00011046"/>
    </source>
</evidence>
<dbReference type="AlphaFoldDB" id="A0A7S7NSK1"/>
<evidence type="ECO:0000256" key="4">
    <source>
        <dbReference type="ARBA" id="ARBA00023163"/>
    </source>
</evidence>
<dbReference type="InterPro" id="IPR036390">
    <property type="entry name" value="WH_DNA-bd_sf"/>
</dbReference>
<dbReference type="Gene3D" id="1.10.4040.10">
    <property type="entry name" value="Penicillinase repressor domain"/>
    <property type="match status" value="1"/>
</dbReference>
<reference evidence="5 6" key="1">
    <citation type="submission" date="2020-10" db="EMBL/GenBank/DDBJ databases">
        <title>Complete genome sequence of Paludibaculum fermentans P105T, a facultatively anaerobic acidobacterium capable of dissimilatory Fe(III) reduction.</title>
        <authorList>
            <person name="Dedysh S.N."/>
            <person name="Beletsky A.V."/>
            <person name="Kulichevskaya I.S."/>
            <person name="Mardanov A.V."/>
            <person name="Ravin N.V."/>
        </authorList>
    </citation>
    <scope>NUCLEOTIDE SEQUENCE [LARGE SCALE GENOMIC DNA]</scope>
    <source>
        <strain evidence="5 6">P105</strain>
    </source>
</reference>
<evidence type="ECO:0000256" key="3">
    <source>
        <dbReference type="ARBA" id="ARBA00023125"/>
    </source>
</evidence>
<dbReference type="GO" id="GO:0003677">
    <property type="term" value="F:DNA binding"/>
    <property type="evidence" value="ECO:0007669"/>
    <property type="project" value="UniProtKB-KW"/>
</dbReference>
<keyword evidence="2" id="KW-0805">Transcription regulation</keyword>
<organism evidence="5 6">
    <name type="scientific">Paludibaculum fermentans</name>
    <dbReference type="NCBI Taxonomy" id="1473598"/>
    <lineage>
        <taxon>Bacteria</taxon>
        <taxon>Pseudomonadati</taxon>
        <taxon>Acidobacteriota</taxon>
        <taxon>Terriglobia</taxon>
        <taxon>Bryobacterales</taxon>
        <taxon>Bryobacteraceae</taxon>
        <taxon>Paludibaculum</taxon>
    </lineage>
</organism>
<dbReference type="GO" id="GO:0045892">
    <property type="term" value="P:negative regulation of DNA-templated transcription"/>
    <property type="evidence" value="ECO:0007669"/>
    <property type="project" value="InterPro"/>
</dbReference>
<keyword evidence="6" id="KW-1185">Reference proteome</keyword>
<proteinExistence type="inferred from homology"/>
<dbReference type="Proteomes" id="UP000593892">
    <property type="component" value="Chromosome"/>
</dbReference>
<dbReference type="KEGG" id="pfer:IRI77_03025"/>
<protein>
    <submittedName>
        <fullName evidence="5">BlaI/MecI/CopY family transcriptional regulator</fullName>
    </submittedName>
</protein>
<dbReference type="PIRSF" id="PIRSF019455">
    <property type="entry name" value="CopR_AtkY"/>
    <property type="match status" value="1"/>
</dbReference>
<name>A0A7S7NSK1_PALFE</name>
<keyword evidence="3" id="KW-0238">DNA-binding</keyword>
<sequence length="123" mass="13507">MRPTASELEILGVLWEQGPSTVRQVHEVLDGRKPTGYTTVLKLLQIMSEKGLVAREESARAHVYRAAAAREETQGQLVGDLVDRAFGGSAAELVMRALSTRPASQEELDEIRRMLDSYRGGAV</sequence>
<dbReference type="InterPro" id="IPR005650">
    <property type="entry name" value="BlaI_family"/>
</dbReference>